<keyword evidence="4" id="KW-1185">Reference proteome</keyword>
<feature type="compositionally biased region" description="Polar residues" evidence="1">
    <location>
        <begin position="1178"/>
        <end position="1190"/>
    </location>
</feature>
<feature type="compositionally biased region" description="Polar residues" evidence="1">
    <location>
        <begin position="889"/>
        <end position="914"/>
    </location>
</feature>
<feature type="region of interest" description="Disordered" evidence="1">
    <location>
        <begin position="1250"/>
        <end position="1325"/>
    </location>
</feature>
<sequence length="1663" mass="179171">MSLLKGGGRGSSNTSRGRGNYGNTNNSLSIFGAAPSMAMTAIATTTAPAATGNNGATRMPRPGFNQASARGRGRGNGKTFQNGSVRGGAGAGAAAGAAAGASSARGGGGISASRGGRGASNSAMASAATLTARKEKLGGGAGTHDGKDASFQDRYQQLKKMRERERAEAIANGFLADPDKPRTLAEAITPIGTCPDMCAEFERVERVVQNDVWAAEQEPGNDSSAPAEARMVKKFRRAAAGLDEQLPSDLRPPAVLKATCDYLFNDIITNAESLGSVHHFVWDRTRAIRNDFSIQQLTKPADLEIAIDCYERIARFHILSLHQLARSEKPYDQYDGWQEREQLDRTLLSLGQYYDDTKGRLVCPNEAEFRAYSIIFQAQNPTPDVEEKVNGWAADLRSDFRIRKALDLYNAACNIIDPQGPLKPRAVHPVAQEDWNRYFALVRSNTVSYLMACVSEIYFNLMRRTALNAIWRASRPQGVRHEVSDFTLTLLTDLLAFDDWDQTENFCQQFGFVFKELDTVDEPFLDLNSVKGKTFPEATQGMPRQTLSARIVEIKRAGRTLSAVIAGMTVVEAQNQGLVEEIAEGDEMEDEDSLFVPDTRASKPSTFTSPFASNNNNNLTGSSPFVTIDNKGMSTSSPFATTTAPAKTDTSASNPWSFPSQISKPAEAAPISQGFGAANNPAPAASPFSFGQVSAQKATIESASKPAANPFAPTQPSAGSSAPFSAAASDSAPKISPFAKPFTPFATQQQSSVFAQGNAEKTTAPEAGKSSDFTKPPASPFGFTQQGSLANGSSASFGASASFGMKSSEPDKNDTAPAEKSTSPFSFAGPPKPSQSFTPTLAATDATSPPSLFARESTPKTSPFVFDKAPTPSSTTPPVPDDVNPVFGGNNSSINGDYGSKFNNTNQSIAPETGSSEAIPSTATPPPPSLFQNLGGTSDAPKSQPSKPPPSLFPQPNQPKKPSPLSRSFSAAAEEVVPGDAVPPHPPAKSTTNPFGNLNSGVSGAPFAALPKPKPDAAPSNAVARTEPLASKPVPPPEPKLSKKQILQNIAREVTLDVDTGFIRQYVEFHARQTILEVYDQLYTESLQQLADNFRAEKLSFRYGKRWRDICWRRRLARQGREKRQRAAKRQHAREMEKKIAAENNAVDNFLKSVHGKRPHDDTPRKANDTVKDRPLYNASTGQDQSAAPGIFNSTNGLDLHSKINKPATAMSNVATPARRQTPQVSLAGTPATTTRSNYFRLRALGIDPNGAAASTRKRAREDSEEPAVESPIARKTRLPANTDLLNTAGTEGVISPVEPSAQSPASSRPQSRSRVPSKTEEEDEALFARARAARQALSESAAWYRSETQNIETQSRQELSRTLETPSMQRAREMARLRASTSSAGFGSSIASSILTQDVPAYRLRESRFLPRDNYTQAVAKARDLMESRSRTPAQQPASRHSPSMGSVGRIYAQKVVQTPRVSPPPPAAAQYNALSHFAAQVEDHIAHVDDLHYDNTNGTFLPSNGADLSVTEFLQQQQQQQSIPQSINGTEEDADQELVDYDDDEYDDDADDDEHGWDRVDVSRVDNEYGEGTSYSDDEEDEEAEEELEEIEKDEEAEEEGDELDEEASDYDEEEDEDEEDDGFAGGRYSAGFNGGTPNGAGASVIKAGTGTADDAFELSD</sequence>
<evidence type="ECO:0000313" key="4">
    <source>
        <dbReference type="Proteomes" id="UP001562354"/>
    </source>
</evidence>
<feature type="region of interest" description="Disordered" evidence="1">
    <location>
        <begin position="1153"/>
        <end position="1190"/>
    </location>
</feature>
<feature type="compositionally biased region" description="Pro residues" evidence="1">
    <location>
        <begin position="946"/>
        <end position="962"/>
    </location>
</feature>
<name>A0ABR3P8Z8_9PEZI</name>
<feature type="compositionally biased region" description="Polar residues" evidence="1">
    <location>
        <begin position="834"/>
        <end position="850"/>
    </location>
</feature>
<dbReference type="EMBL" id="JBFMKM010000012">
    <property type="protein sequence ID" value="KAL1302542.1"/>
    <property type="molecule type" value="Genomic_DNA"/>
</dbReference>
<dbReference type="PANTHER" id="PTHR12436:SF3">
    <property type="entry name" value="GERMINAL-CENTER ASSOCIATED NUCLEAR PROTEIN"/>
    <property type="match status" value="1"/>
</dbReference>
<dbReference type="PANTHER" id="PTHR12436">
    <property type="entry name" value="80 KDA MCM3-ASSOCIATED PROTEIN"/>
    <property type="match status" value="1"/>
</dbReference>
<feature type="compositionally biased region" description="Acidic residues" evidence="1">
    <location>
        <begin position="1532"/>
        <end position="1557"/>
    </location>
</feature>
<dbReference type="RefSeq" id="XP_069198818.1">
    <property type="nucleotide sequence ID" value="XM_069342311.1"/>
</dbReference>
<feature type="domain" description="SAC3/GANP/THP3 conserved" evidence="2">
    <location>
        <begin position="197"/>
        <end position="515"/>
    </location>
</feature>
<feature type="compositionally biased region" description="Low complexity" evidence="1">
    <location>
        <begin position="716"/>
        <end position="733"/>
    </location>
</feature>
<accession>A0ABR3P8Z8</accession>
<feature type="compositionally biased region" description="Low complexity" evidence="1">
    <location>
        <begin position="1300"/>
        <end position="1317"/>
    </location>
</feature>
<feature type="region of interest" description="Disordered" evidence="1">
    <location>
        <begin position="636"/>
        <end position="1043"/>
    </location>
</feature>
<feature type="compositionally biased region" description="Low complexity" evidence="1">
    <location>
        <begin position="787"/>
        <end position="807"/>
    </location>
</feature>
<dbReference type="Gene3D" id="1.25.40.990">
    <property type="match status" value="1"/>
</dbReference>
<feature type="compositionally biased region" description="Polar residues" evidence="1">
    <location>
        <begin position="745"/>
        <end position="761"/>
    </location>
</feature>
<feature type="compositionally biased region" description="Low complexity" evidence="1">
    <location>
        <begin position="94"/>
        <end position="104"/>
    </location>
</feature>
<feature type="compositionally biased region" description="Polar residues" evidence="1">
    <location>
        <begin position="1432"/>
        <end position="1446"/>
    </location>
</feature>
<feature type="region of interest" description="Disordered" evidence="1">
    <location>
        <begin position="49"/>
        <end position="127"/>
    </location>
</feature>
<feature type="region of interest" description="Disordered" evidence="1">
    <location>
        <begin position="1516"/>
        <end position="1663"/>
    </location>
</feature>
<feature type="compositionally biased region" description="Polar residues" evidence="1">
    <location>
        <begin position="602"/>
        <end position="623"/>
    </location>
</feature>
<feature type="region of interest" description="Disordered" evidence="1">
    <location>
        <begin position="1"/>
        <end position="22"/>
    </location>
</feature>
<dbReference type="InterPro" id="IPR005062">
    <property type="entry name" value="SAC3/GANP/THP3_conserved"/>
</dbReference>
<feature type="region of interest" description="Disordered" evidence="1">
    <location>
        <begin position="1426"/>
        <end position="1448"/>
    </location>
</feature>
<comment type="caution">
    <text evidence="3">The sequence shown here is derived from an EMBL/GenBank/DDBJ whole genome shotgun (WGS) entry which is preliminary data.</text>
</comment>
<feature type="compositionally biased region" description="Low complexity" evidence="1">
    <location>
        <begin position="674"/>
        <end position="691"/>
    </location>
</feature>
<feature type="compositionally biased region" description="Polar residues" evidence="1">
    <location>
        <begin position="989"/>
        <end position="1002"/>
    </location>
</feature>
<evidence type="ECO:0000259" key="2">
    <source>
        <dbReference type="Pfam" id="PF03399"/>
    </source>
</evidence>
<feature type="compositionally biased region" description="Polar residues" evidence="1">
    <location>
        <begin position="692"/>
        <end position="702"/>
    </location>
</feature>
<feature type="compositionally biased region" description="Low complexity" evidence="1">
    <location>
        <begin position="11"/>
        <end position="22"/>
    </location>
</feature>
<dbReference type="GeneID" id="95976626"/>
<gene>
    <name evidence="3" type="ORF">AAFC00_002924</name>
</gene>
<feature type="compositionally biased region" description="Polar residues" evidence="1">
    <location>
        <begin position="654"/>
        <end position="663"/>
    </location>
</feature>
<dbReference type="InterPro" id="IPR045107">
    <property type="entry name" value="SAC3/GANP/THP3"/>
</dbReference>
<feature type="compositionally biased region" description="Low complexity" evidence="1">
    <location>
        <begin position="636"/>
        <end position="653"/>
    </location>
</feature>
<protein>
    <recommendedName>
        <fullName evidence="2">SAC3/GANP/THP3 conserved domain-containing protein</fullName>
    </recommendedName>
</protein>
<feature type="region of interest" description="Disordered" evidence="1">
    <location>
        <begin position="600"/>
        <end position="623"/>
    </location>
</feature>
<dbReference type="Proteomes" id="UP001562354">
    <property type="component" value="Unassembled WGS sequence"/>
</dbReference>
<feature type="compositionally biased region" description="Gly residues" evidence="1">
    <location>
        <begin position="1"/>
        <end position="10"/>
    </location>
</feature>
<feature type="compositionally biased region" description="Basic and acidic residues" evidence="1">
    <location>
        <begin position="1159"/>
        <end position="1175"/>
    </location>
</feature>
<dbReference type="Pfam" id="PF03399">
    <property type="entry name" value="SAC3_GANP"/>
    <property type="match status" value="1"/>
</dbReference>
<organism evidence="3 4">
    <name type="scientific">Neodothiora populina</name>
    <dbReference type="NCBI Taxonomy" id="2781224"/>
    <lineage>
        <taxon>Eukaryota</taxon>
        <taxon>Fungi</taxon>
        <taxon>Dikarya</taxon>
        <taxon>Ascomycota</taxon>
        <taxon>Pezizomycotina</taxon>
        <taxon>Dothideomycetes</taxon>
        <taxon>Dothideomycetidae</taxon>
        <taxon>Dothideales</taxon>
        <taxon>Dothioraceae</taxon>
        <taxon>Neodothiora</taxon>
    </lineage>
</organism>
<feature type="compositionally biased region" description="Acidic residues" evidence="1">
    <location>
        <begin position="1578"/>
        <end position="1625"/>
    </location>
</feature>
<evidence type="ECO:0000256" key="1">
    <source>
        <dbReference type="SAM" id="MobiDB-lite"/>
    </source>
</evidence>
<reference evidence="3 4" key="1">
    <citation type="submission" date="2024-07" db="EMBL/GenBank/DDBJ databases">
        <title>Draft sequence of the Neodothiora populina.</title>
        <authorList>
            <person name="Drown D.D."/>
            <person name="Schuette U.S."/>
            <person name="Buechlein A.B."/>
            <person name="Rusch D.R."/>
            <person name="Winton L.W."/>
            <person name="Adams G.A."/>
        </authorList>
    </citation>
    <scope>NUCLEOTIDE SEQUENCE [LARGE SCALE GENOMIC DNA]</scope>
    <source>
        <strain evidence="3 4">CPC 39397</strain>
    </source>
</reference>
<proteinExistence type="predicted"/>
<evidence type="ECO:0000313" key="3">
    <source>
        <dbReference type="EMBL" id="KAL1302542.1"/>
    </source>
</evidence>
<feature type="compositionally biased region" description="Basic and acidic residues" evidence="1">
    <location>
        <begin position="1558"/>
        <end position="1569"/>
    </location>
</feature>
<feature type="compositionally biased region" description="Gly residues" evidence="1">
    <location>
        <begin position="105"/>
        <end position="118"/>
    </location>
</feature>